<dbReference type="Proteomes" id="UP000695022">
    <property type="component" value="Unplaced"/>
</dbReference>
<organism evidence="2 3">
    <name type="scientific">Priapulus caudatus</name>
    <name type="common">Priapulid worm</name>
    <dbReference type="NCBI Taxonomy" id="37621"/>
    <lineage>
        <taxon>Eukaryota</taxon>
        <taxon>Metazoa</taxon>
        <taxon>Ecdysozoa</taxon>
        <taxon>Scalidophora</taxon>
        <taxon>Priapulida</taxon>
        <taxon>Priapulimorpha</taxon>
        <taxon>Priapulimorphida</taxon>
        <taxon>Priapulidae</taxon>
        <taxon>Priapulus</taxon>
    </lineage>
</organism>
<gene>
    <name evidence="3" type="primary">LOC106813186</name>
</gene>
<proteinExistence type="predicted"/>
<reference evidence="3" key="1">
    <citation type="submission" date="2025-08" db="UniProtKB">
        <authorList>
            <consortium name="RefSeq"/>
        </authorList>
    </citation>
    <scope>IDENTIFICATION</scope>
</reference>
<protein>
    <submittedName>
        <fullName evidence="3">Uncharacterized protein LOC106813186</fullName>
    </submittedName>
</protein>
<feature type="compositionally biased region" description="Acidic residues" evidence="1">
    <location>
        <begin position="47"/>
        <end position="58"/>
    </location>
</feature>
<sequence length="156" mass="15677">MSYKPVRVCLTCFDELTKGKQPALHGPSGGAQKTSPVAEAPNSQDTSGEDSDSDDDATENVAPPVNNEARFFGDETPASAENTQPKAAENDDPVAAAVAAAVAECNQTGAAVAEGNKTEAVVAEGNTTEASVAPGDVMEVAGGDAKTEANCAEPPA</sequence>
<accession>A0ABM1EKL8</accession>
<dbReference type="GeneID" id="106813186"/>
<name>A0ABM1EKL8_PRICU</name>
<keyword evidence="2" id="KW-1185">Reference proteome</keyword>
<feature type="region of interest" description="Disordered" evidence="1">
    <location>
        <begin position="19"/>
        <end position="93"/>
    </location>
</feature>
<evidence type="ECO:0000256" key="1">
    <source>
        <dbReference type="SAM" id="MobiDB-lite"/>
    </source>
</evidence>
<dbReference type="RefSeq" id="XP_014672739.1">
    <property type="nucleotide sequence ID" value="XM_014817253.1"/>
</dbReference>
<evidence type="ECO:0000313" key="2">
    <source>
        <dbReference type="Proteomes" id="UP000695022"/>
    </source>
</evidence>
<evidence type="ECO:0000313" key="3">
    <source>
        <dbReference type="RefSeq" id="XP_014672739.1"/>
    </source>
</evidence>